<name>A0A8S9ZTG5_9BILA</name>
<dbReference type="CDD" id="cd11558">
    <property type="entry name" value="W2_eIF2B_epsilon"/>
    <property type="match status" value="1"/>
</dbReference>
<feature type="domain" description="W2" evidence="2">
    <location>
        <begin position="42"/>
        <end position="217"/>
    </location>
</feature>
<accession>A0A8S9ZTG5</accession>
<dbReference type="SMART" id="SM00515">
    <property type="entry name" value="eIF5C"/>
    <property type="match status" value="1"/>
</dbReference>
<dbReference type="Pfam" id="PF02020">
    <property type="entry name" value="W2"/>
    <property type="match status" value="1"/>
</dbReference>
<dbReference type="Proteomes" id="UP000605970">
    <property type="component" value="Unassembled WGS sequence"/>
</dbReference>
<dbReference type="InterPro" id="IPR016024">
    <property type="entry name" value="ARM-type_fold"/>
</dbReference>
<sequence length="217" mass="25864">MKKKEIKELLIDKKKAIVEFPGNYSDSSEGEDEEEVDEKNINLDNKQESNVFSQFILEVRESMQELIENERTTKLNDSEFSNLKLEINSCKLAYNIPMDELPRLIFLSFIGITQQQLALFKKTFDQWMVLWNFYFKKPETRIGMLHAIEDFSLENDHFIRIIPNILHFINQEKEFIEDEQIILWYSSLTENSTLRSIPKLKELIEWLGKEEEEEDDD</sequence>
<dbReference type="GO" id="GO:0031369">
    <property type="term" value="F:translation initiation factor binding"/>
    <property type="evidence" value="ECO:0007669"/>
    <property type="project" value="InterPro"/>
</dbReference>
<dbReference type="GO" id="GO:0005851">
    <property type="term" value="C:eukaryotic translation initiation factor 2B complex"/>
    <property type="evidence" value="ECO:0007669"/>
    <property type="project" value="TreeGrafter"/>
</dbReference>
<dbReference type="Gene3D" id="1.25.40.180">
    <property type="match status" value="1"/>
</dbReference>
<evidence type="ECO:0000256" key="1">
    <source>
        <dbReference type="SAM" id="MobiDB-lite"/>
    </source>
</evidence>
<dbReference type="InterPro" id="IPR003307">
    <property type="entry name" value="W2_domain"/>
</dbReference>
<dbReference type="PANTHER" id="PTHR45887">
    <property type="entry name" value="TRANSLATION INITIATION FACTOR EIF-2B SUBUNIT EPSILON"/>
    <property type="match status" value="1"/>
</dbReference>
<keyword evidence="4" id="KW-1185">Reference proteome</keyword>
<dbReference type="InterPro" id="IPR051956">
    <property type="entry name" value="eIF2B_epsilon"/>
</dbReference>
<evidence type="ECO:0000259" key="2">
    <source>
        <dbReference type="PROSITE" id="PS51363"/>
    </source>
</evidence>
<dbReference type="EMBL" id="JABEBT010000024">
    <property type="protein sequence ID" value="KAF7636992.1"/>
    <property type="molecule type" value="Genomic_DNA"/>
</dbReference>
<proteinExistence type="predicted"/>
<organism evidence="3 4">
    <name type="scientific">Meloidogyne graminicola</name>
    <dbReference type="NCBI Taxonomy" id="189291"/>
    <lineage>
        <taxon>Eukaryota</taxon>
        <taxon>Metazoa</taxon>
        <taxon>Ecdysozoa</taxon>
        <taxon>Nematoda</taxon>
        <taxon>Chromadorea</taxon>
        <taxon>Rhabditida</taxon>
        <taxon>Tylenchina</taxon>
        <taxon>Tylenchomorpha</taxon>
        <taxon>Tylenchoidea</taxon>
        <taxon>Meloidogynidae</taxon>
        <taxon>Meloidogyninae</taxon>
        <taxon>Meloidogyne</taxon>
    </lineage>
</organism>
<dbReference type="InterPro" id="IPR044123">
    <property type="entry name" value="W2_eIF2B_epsilon"/>
</dbReference>
<feature type="region of interest" description="Disordered" evidence="1">
    <location>
        <begin position="21"/>
        <end position="41"/>
    </location>
</feature>
<dbReference type="PANTHER" id="PTHR45887:SF1">
    <property type="entry name" value="TRANSLATION INITIATION FACTOR EIF-2B SUBUNIT EPSILON"/>
    <property type="match status" value="1"/>
</dbReference>
<dbReference type="PROSITE" id="PS51363">
    <property type="entry name" value="W2"/>
    <property type="match status" value="1"/>
</dbReference>
<evidence type="ECO:0000313" key="4">
    <source>
        <dbReference type="Proteomes" id="UP000605970"/>
    </source>
</evidence>
<protein>
    <submittedName>
        <fullName evidence="3">W2 domain-containing protein</fullName>
    </submittedName>
</protein>
<gene>
    <name evidence="3" type="ORF">Mgra_00003571</name>
</gene>
<evidence type="ECO:0000313" key="3">
    <source>
        <dbReference type="EMBL" id="KAF7636992.1"/>
    </source>
</evidence>
<dbReference type="GO" id="GO:0003743">
    <property type="term" value="F:translation initiation factor activity"/>
    <property type="evidence" value="ECO:0007669"/>
    <property type="project" value="TreeGrafter"/>
</dbReference>
<dbReference type="SUPFAM" id="SSF48371">
    <property type="entry name" value="ARM repeat"/>
    <property type="match status" value="1"/>
</dbReference>
<feature type="compositionally biased region" description="Acidic residues" evidence="1">
    <location>
        <begin position="28"/>
        <end position="37"/>
    </location>
</feature>
<dbReference type="GO" id="GO:0005085">
    <property type="term" value="F:guanyl-nucleotide exchange factor activity"/>
    <property type="evidence" value="ECO:0007669"/>
    <property type="project" value="InterPro"/>
</dbReference>
<dbReference type="OrthoDB" id="424572at2759"/>
<dbReference type="AlphaFoldDB" id="A0A8S9ZTG5"/>
<reference evidence="3" key="1">
    <citation type="journal article" date="2020" name="Ecol. Evol.">
        <title>Genome structure and content of the rice root-knot nematode (Meloidogyne graminicola).</title>
        <authorList>
            <person name="Phan N.T."/>
            <person name="Danchin E.G.J."/>
            <person name="Klopp C."/>
            <person name="Perfus-Barbeoch L."/>
            <person name="Kozlowski D.K."/>
            <person name="Koutsovoulos G.D."/>
            <person name="Lopez-Roques C."/>
            <person name="Bouchez O."/>
            <person name="Zahm M."/>
            <person name="Besnard G."/>
            <person name="Bellafiore S."/>
        </authorList>
    </citation>
    <scope>NUCLEOTIDE SEQUENCE</scope>
    <source>
        <strain evidence="3">VN-18</strain>
    </source>
</reference>
<comment type="caution">
    <text evidence="3">The sequence shown here is derived from an EMBL/GenBank/DDBJ whole genome shotgun (WGS) entry which is preliminary data.</text>
</comment>